<comment type="caution">
    <text evidence="10">The sequence shown here is derived from an EMBL/GenBank/DDBJ whole genome shotgun (WGS) entry which is preliminary data.</text>
</comment>
<dbReference type="CDD" id="cd07034">
    <property type="entry name" value="TPP_PYR_PFOR_IOR-alpha_like"/>
    <property type="match status" value="1"/>
</dbReference>
<dbReference type="InterPro" id="IPR022367">
    <property type="entry name" value="2-oxoacid/accept_OxRdtase_asu"/>
</dbReference>
<evidence type="ECO:0000256" key="1">
    <source>
        <dbReference type="ARBA" id="ARBA00003908"/>
    </source>
</evidence>
<feature type="domain" description="Pyruvate:ferredoxin oxidoreductase core" evidence="9">
    <location>
        <begin position="512"/>
        <end position="603"/>
    </location>
</feature>
<keyword evidence="11" id="KW-1185">Reference proteome</keyword>
<keyword evidence="4" id="KW-0560">Oxidoreductase</keyword>
<feature type="domain" description="Pyruvate flavodoxin/ferredoxin oxidoreductase pyrimidine binding" evidence="8">
    <location>
        <begin position="241"/>
        <end position="485"/>
    </location>
</feature>
<comment type="subunit">
    <text evidence="2">Heterodimer composed of an alpha and a beta subunit.</text>
</comment>
<dbReference type="InterPro" id="IPR050722">
    <property type="entry name" value="Pyruvate:ferred/Flavod_OxRd"/>
</dbReference>
<dbReference type="SUPFAM" id="SSF52518">
    <property type="entry name" value="Thiamin diphosphate-binding fold (THDP-binding)"/>
    <property type="match status" value="1"/>
</dbReference>
<feature type="domain" description="Pyruvate/ketoisovalerate oxidoreductase catalytic" evidence="7">
    <location>
        <begin position="12"/>
        <end position="211"/>
    </location>
</feature>
<dbReference type="OrthoDB" id="31112at2157"/>
<keyword evidence="5" id="KW-0670">Pyruvate</keyword>
<dbReference type="Gene3D" id="3.40.920.10">
    <property type="entry name" value="Pyruvate-ferredoxin oxidoreductase, PFOR, domain III"/>
    <property type="match status" value="1"/>
</dbReference>
<dbReference type="InterPro" id="IPR002869">
    <property type="entry name" value="Pyrv_flavodox_OxRed_cen"/>
</dbReference>
<dbReference type="Pfam" id="PF01558">
    <property type="entry name" value="POR"/>
    <property type="match status" value="1"/>
</dbReference>
<dbReference type="EMBL" id="JFZT01000044">
    <property type="protein sequence ID" value="EZQ04878.1"/>
    <property type="molecule type" value="Genomic_DNA"/>
</dbReference>
<dbReference type="PANTHER" id="PTHR32154">
    <property type="entry name" value="PYRUVATE-FLAVODOXIN OXIDOREDUCTASE-RELATED"/>
    <property type="match status" value="1"/>
</dbReference>
<dbReference type="SUPFAM" id="SSF53323">
    <property type="entry name" value="Pyruvate-ferredoxin oxidoreductase, PFOR, domain III"/>
    <property type="match status" value="1"/>
</dbReference>
<dbReference type="GO" id="GO:0018491">
    <property type="term" value="F:2-oxobutyrate synthase activity"/>
    <property type="evidence" value="ECO:0007669"/>
    <property type="project" value="UniProtKB-ARBA"/>
</dbReference>
<dbReference type="STRING" id="1160895.CM19_07815"/>
<sequence>MRYSWMIGGAQGLGVDTSAVIFGNSISKAGYYIFGNREYYSNIKGRHSYFQVVFSEKPVHSISSKVDVLATFDAETIFQHFTEVKDVMIYDDSLKNVTVDMVRSIEPEIAEGVKEELKKNAFGFSVGDVVKYVESKGVKTIPVDYSSILKKVADTYHIPLSVVERAKNIVVVAISLSLFGIKEEHLRNAIASEFKNDLFVKFNTTAAEIGYSLVQAKYNLPELNVGEPRIQVDGNTISAIGKLSAGLRFQSYYPITPASDESTYIEANQNLDLIVNGERRKGGAVVVQAEDELAAINMAVGSALTGTRSATATSGPGFSLMAEGISWAGMNEVPVVITYYMRGAPSTGLPTRSGQGDLKFALNVGHGEFPRIVIASGDHKEIYWDAIWAFNLAEKYQTPVIHVIEKTLANAYSSFDEKELDGNVEVERGKIVKPEGGYFNRFEFSEDGISPRAFLGDAGIFHAGDEHNEEGHITEGTKNRILMYEKRMKKLYTADREIPEVQRVNVVGDGQVVLLTWGSPKGSILDAMPLLQNEGVKVQMVQVRMFNPYPSDLMKKLLSGKKVIAIENNYCAQGAQVLSERTGIFPDSFILKWTGRSITMEEIIEGVKKVMQGEKRVVLSDGA</sequence>
<evidence type="ECO:0000256" key="3">
    <source>
        <dbReference type="ARBA" id="ARBA00012691"/>
    </source>
</evidence>
<dbReference type="InterPro" id="IPR019752">
    <property type="entry name" value="Pyrv/ketoisovalerate_OxRed_cat"/>
</dbReference>
<name>A0A031LPY7_9CREN</name>
<dbReference type="FunFam" id="3.40.50.970:FF:000022">
    <property type="entry name" value="2-oxoglutarate ferredoxin oxidoreductase alpha subunit"/>
    <property type="match status" value="1"/>
</dbReference>
<dbReference type="InterPro" id="IPR033412">
    <property type="entry name" value="PFOR_II"/>
</dbReference>
<dbReference type="EC" id="1.2.7.11" evidence="3"/>
<dbReference type="InterPro" id="IPR029061">
    <property type="entry name" value="THDP-binding"/>
</dbReference>
<dbReference type="GO" id="GO:0047553">
    <property type="term" value="F:2-oxoglutarate synthase activity"/>
    <property type="evidence" value="ECO:0007669"/>
    <property type="project" value="UniProtKB-ARBA"/>
</dbReference>
<evidence type="ECO:0000256" key="6">
    <source>
        <dbReference type="ARBA" id="ARBA00048893"/>
    </source>
</evidence>
<dbReference type="InterPro" id="IPR009014">
    <property type="entry name" value="Transketo_C/PFOR_II"/>
</dbReference>
<evidence type="ECO:0000313" key="11">
    <source>
        <dbReference type="Proteomes" id="UP000024332"/>
    </source>
</evidence>
<reference evidence="10 11" key="1">
    <citation type="submission" date="2014-03" db="EMBL/GenBank/DDBJ databases">
        <title>Draft genome sequence of the novel thermoacidophilic archaea Acidianus copahuensis ALE1 strain, isolated from Copahue volcanic area in Neuquen Argentina.</title>
        <authorList>
            <person name="Urbieta M.S."/>
            <person name="Rascovan N."/>
            <person name="Castro C."/>
            <person name="Revale S."/>
            <person name="Giaveno M.A."/>
            <person name="Vazquez M.P."/>
            <person name="Donati E.R."/>
        </authorList>
    </citation>
    <scope>NUCLEOTIDE SEQUENCE [LARGE SCALE GENOMIC DNA]</scope>
    <source>
        <strain evidence="10 11">ALE1</strain>
    </source>
</reference>
<gene>
    <name evidence="10" type="ORF">CM19_07815</name>
</gene>
<dbReference type="PANTHER" id="PTHR32154:SF16">
    <property type="entry name" value="PYRUVATE FLAVODOXIN_FERREDOXIN OXIDOREDUCTASE DOMAIN PROTEIN"/>
    <property type="match status" value="1"/>
</dbReference>
<dbReference type="Proteomes" id="UP000024332">
    <property type="component" value="Unassembled WGS sequence"/>
</dbReference>
<dbReference type="NCBIfam" id="TIGR03710">
    <property type="entry name" value="OAFO_sf"/>
    <property type="match status" value="1"/>
</dbReference>
<dbReference type="SUPFAM" id="SSF52922">
    <property type="entry name" value="TK C-terminal domain-like"/>
    <property type="match status" value="1"/>
</dbReference>
<dbReference type="InterPro" id="IPR053400">
    <property type="entry name" value="2-oxoacid_Fdx_oxidoreductase"/>
</dbReference>
<evidence type="ECO:0000259" key="7">
    <source>
        <dbReference type="Pfam" id="PF01558"/>
    </source>
</evidence>
<evidence type="ECO:0000256" key="5">
    <source>
        <dbReference type="ARBA" id="ARBA00023317"/>
    </source>
</evidence>
<dbReference type="Gene3D" id="3.40.50.920">
    <property type="match status" value="1"/>
</dbReference>
<dbReference type="AlphaFoldDB" id="A0A031LPY7"/>
<dbReference type="GO" id="GO:0006979">
    <property type="term" value="P:response to oxidative stress"/>
    <property type="evidence" value="ECO:0007669"/>
    <property type="project" value="TreeGrafter"/>
</dbReference>
<evidence type="ECO:0000259" key="9">
    <source>
        <dbReference type="Pfam" id="PF17147"/>
    </source>
</evidence>
<dbReference type="Pfam" id="PF01855">
    <property type="entry name" value="POR_N"/>
    <property type="match status" value="1"/>
</dbReference>
<evidence type="ECO:0000313" key="10">
    <source>
        <dbReference type="EMBL" id="EZQ04878.1"/>
    </source>
</evidence>
<evidence type="ECO:0000256" key="2">
    <source>
        <dbReference type="ARBA" id="ARBA00011631"/>
    </source>
</evidence>
<comment type="function">
    <text evidence="1">Catalyzes the coenzyme A-dependent oxidative decarboxylation of different 2-oxoacids such as 2-oxoglutarate, pyruvate and 2-oxobutyrate to form their CoA derivatives.</text>
</comment>
<dbReference type="NCBIfam" id="NF041170">
    <property type="entry name" value="Oxoac_fdxalpha_Archa"/>
    <property type="match status" value="1"/>
</dbReference>
<protein>
    <recommendedName>
        <fullName evidence="3">2-oxoacid oxidoreductase (ferredoxin)</fullName>
        <ecNumber evidence="3">1.2.7.11</ecNumber>
    </recommendedName>
</protein>
<dbReference type="InterPro" id="IPR002880">
    <property type="entry name" value="Pyrv_Fd/Flavodoxin_OxRdtase_N"/>
</dbReference>
<organism evidence="10 11">
    <name type="scientific">Candidatus Acidianus copahuensis</name>
    <dbReference type="NCBI Taxonomy" id="1160895"/>
    <lineage>
        <taxon>Archaea</taxon>
        <taxon>Thermoproteota</taxon>
        <taxon>Thermoprotei</taxon>
        <taxon>Sulfolobales</taxon>
        <taxon>Sulfolobaceae</taxon>
        <taxon>Acidianus</taxon>
    </lineage>
</organism>
<accession>A0A031LPY7</accession>
<evidence type="ECO:0000259" key="8">
    <source>
        <dbReference type="Pfam" id="PF01855"/>
    </source>
</evidence>
<dbReference type="Gene3D" id="3.40.50.970">
    <property type="match status" value="1"/>
</dbReference>
<dbReference type="GO" id="GO:0019164">
    <property type="term" value="F:pyruvate synthase activity"/>
    <property type="evidence" value="ECO:0007669"/>
    <property type="project" value="UniProtKB-ARBA"/>
</dbReference>
<comment type="catalytic activity">
    <reaction evidence="6">
        <text>a 2-oxocarboxylate + 2 oxidized [2Fe-2S]-[ferredoxin] + CoA = an acyl-CoA + 2 reduced [2Fe-2S]-[ferredoxin] + CO2 + H(+)</text>
        <dbReference type="Rhea" id="RHEA:42316"/>
        <dbReference type="Rhea" id="RHEA-COMP:10000"/>
        <dbReference type="Rhea" id="RHEA-COMP:10001"/>
        <dbReference type="ChEBI" id="CHEBI:15378"/>
        <dbReference type="ChEBI" id="CHEBI:16526"/>
        <dbReference type="ChEBI" id="CHEBI:33737"/>
        <dbReference type="ChEBI" id="CHEBI:33738"/>
        <dbReference type="ChEBI" id="CHEBI:35179"/>
        <dbReference type="ChEBI" id="CHEBI:57287"/>
        <dbReference type="ChEBI" id="CHEBI:58342"/>
        <dbReference type="EC" id="1.2.7.11"/>
    </reaction>
</comment>
<proteinExistence type="predicted"/>
<evidence type="ECO:0000256" key="4">
    <source>
        <dbReference type="ARBA" id="ARBA00023002"/>
    </source>
</evidence>
<dbReference type="Pfam" id="PF17147">
    <property type="entry name" value="PFOR_II"/>
    <property type="match status" value="1"/>
</dbReference>
<dbReference type="RefSeq" id="WP_048099799.1">
    <property type="nucleotide sequence ID" value="NZ_JFZT01000044.1"/>
</dbReference>